<dbReference type="SUPFAM" id="SSF53098">
    <property type="entry name" value="Ribonuclease H-like"/>
    <property type="match status" value="1"/>
</dbReference>
<keyword evidence="3" id="KW-1185">Reference proteome</keyword>
<protein>
    <submittedName>
        <fullName evidence="2">Reverse transcriptase domain-containing protein</fullName>
    </submittedName>
</protein>
<keyword evidence="2" id="KW-0548">Nucleotidyltransferase</keyword>
<dbReference type="InterPro" id="IPR012337">
    <property type="entry name" value="RNaseH-like_sf"/>
</dbReference>
<evidence type="ECO:0000313" key="3">
    <source>
        <dbReference type="Proteomes" id="UP000887116"/>
    </source>
</evidence>
<organism evidence="2 3">
    <name type="scientific">Trichonephila clavata</name>
    <name type="common">Joro spider</name>
    <name type="synonym">Nephila clavata</name>
    <dbReference type="NCBI Taxonomy" id="2740835"/>
    <lineage>
        <taxon>Eukaryota</taxon>
        <taxon>Metazoa</taxon>
        <taxon>Ecdysozoa</taxon>
        <taxon>Arthropoda</taxon>
        <taxon>Chelicerata</taxon>
        <taxon>Arachnida</taxon>
        <taxon>Araneae</taxon>
        <taxon>Araneomorphae</taxon>
        <taxon>Entelegynae</taxon>
        <taxon>Araneoidea</taxon>
        <taxon>Nephilidae</taxon>
        <taxon>Trichonephila</taxon>
    </lineage>
</organism>
<proteinExistence type="predicted"/>
<evidence type="ECO:0000256" key="1">
    <source>
        <dbReference type="SAM" id="MobiDB-lite"/>
    </source>
</evidence>
<feature type="region of interest" description="Disordered" evidence="1">
    <location>
        <begin position="137"/>
        <end position="178"/>
    </location>
</feature>
<sequence length="192" mass="21646">MNLRSQLMGDLPPIRFQHIRPFESTGMDFDGPITTKCAHKRRIEWSFIPPYTPHFGGLLESAIKSAKQLLIRATNSVHLNFEGCSTLLIQIEACLNSRPLTELSPDHRIREAFVNLLGFYGSMTRRKQQRPIHLENPEEGASSLQNADMNSHENQNSLGEDEMIQLGTDPPHLPPPPMRLSVALKLKSVKSL</sequence>
<accession>A0A8X6ISB0</accession>
<keyword evidence="2" id="KW-0695">RNA-directed DNA polymerase</keyword>
<dbReference type="PANTHER" id="PTHR47331">
    <property type="entry name" value="PHD-TYPE DOMAIN-CONTAINING PROTEIN"/>
    <property type="match status" value="1"/>
</dbReference>
<keyword evidence="2" id="KW-0808">Transferase</keyword>
<dbReference type="GO" id="GO:0003964">
    <property type="term" value="F:RNA-directed DNA polymerase activity"/>
    <property type="evidence" value="ECO:0007669"/>
    <property type="project" value="UniProtKB-KW"/>
</dbReference>
<dbReference type="EMBL" id="BMAO01026500">
    <property type="protein sequence ID" value="GFR10170.1"/>
    <property type="molecule type" value="Genomic_DNA"/>
</dbReference>
<name>A0A8X6ISB0_TRICU</name>
<dbReference type="OrthoDB" id="8061911at2759"/>
<gene>
    <name evidence="2" type="primary">AVEN_100311_1</name>
    <name evidence="2" type="ORF">TNCT_107841</name>
</gene>
<evidence type="ECO:0000313" key="2">
    <source>
        <dbReference type="EMBL" id="GFR10170.1"/>
    </source>
</evidence>
<dbReference type="GO" id="GO:0003676">
    <property type="term" value="F:nucleic acid binding"/>
    <property type="evidence" value="ECO:0007669"/>
    <property type="project" value="InterPro"/>
</dbReference>
<dbReference type="Proteomes" id="UP000887116">
    <property type="component" value="Unassembled WGS sequence"/>
</dbReference>
<reference evidence="2" key="1">
    <citation type="submission" date="2020-07" db="EMBL/GenBank/DDBJ databases">
        <title>Multicomponent nature underlies the extraordinary mechanical properties of spider dragline silk.</title>
        <authorList>
            <person name="Kono N."/>
            <person name="Nakamura H."/>
            <person name="Mori M."/>
            <person name="Yoshida Y."/>
            <person name="Ohtoshi R."/>
            <person name="Malay A.D."/>
            <person name="Moran D.A.P."/>
            <person name="Tomita M."/>
            <person name="Numata K."/>
            <person name="Arakawa K."/>
        </authorList>
    </citation>
    <scope>NUCLEOTIDE SEQUENCE</scope>
</reference>
<feature type="compositionally biased region" description="Polar residues" evidence="1">
    <location>
        <begin position="142"/>
        <end position="158"/>
    </location>
</feature>
<dbReference type="AlphaFoldDB" id="A0A8X6ISB0"/>
<comment type="caution">
    <text evidence="2">The sequence shown here is derived from an EMBL/GenBank/DDBJ whole genome shotgun (WGS) entry which is preliminary data.</text>
</comment>
<dbReference type="PANTHER" id="PTHR47331:SF1">
    <property type="entry name" value="GAG-LIKE PROTEIN"/>
    <property type="match status" value="1"/>
</dbReference>
<dbReference type="Gene3D" id="3.30.420.10">
    <property type="entry name" value="Ribonuclease H-like superfamily/Ribonuclease H"/>
    <property type="match status" value="1"/>
</dbReference>
<dbReference type="InterPro" id="IPR036397">
    <property type="entry name" value="RNaseH_sf"/>
</dbReference>